<evidence type="ECO:0000256" key="3">
    <source>
        <dbReference type="ARBA" id="ARBA00012737"/>
    </source>
</evidence>
<dbReference type="PIRSF" id="PIRSF001589">
    <property type="entry name" value="Asn_synthetase_glu-h"/>
    <property type="match status" value="1"/>
</dbReference>
<dbReference type="InterPro" id="IPR029055">
    <property type="entry name" value="Ntn_hydrolases_N"/>
</dbReference>
<reference evidence="12 13" key="1">
    <citation type="submission" date="2017-09" db="EMBL/GenBank/DDBJ databases">
        <title>Depth-based differentiation of microbial function through sediment-hosted aquifers and enrichment of novel symbionts in the deep terrestrial subsurface.</title>
        <authorList>
            <person name="Probst A.J."/>
            <person name="Ladd B."/>
            <person name="Jarett J.K."/>
            <person name="Geller-Mcgrath D.E."/>
            <person name="Sieber C.M."/>
            <person name="Emerson J.B."/>
            <person name="Anantharaman K."/>
            <person name="Thomas B.C."/>
            <person name="Malmstrom R."/>
            <person name="Stieglmeier M."/>
            <person name="Klingl A."/>
            <person name="Woyke T."/>
            <person name="Ryan C.M."/>
            <person name="Banfield J.F."/>
        </authorList>
    </citation>
    <scope>NUCLEOTIDE SEQUENCE [LARGE SCALE GENOMIC DNA]</scope>
    <source>
        <strain evidence="12">CG22_combo_CG10-13_8_21_14_all_42_17</strain>
    </source>
</reference>
<dbReference type="PROSITE" id="PS51278">
    <property type="entry name" value="GATASE_TYPE_2"/>
    <property type="match status" value="1"/>
</dbReference>
<dbReference type="SUPFAM" id="SSF52402">
    <property type="entry name" value="Adenine nucleotide alpha hydrolases-like"/>
    <property type="match status" value="1"/>
</dbReference>
<accession>A0A2H0BDT4</accession>
<dbReference type="InterPro" id="IPR006426">
    <property type="entry name" value="Asn_synth_AEB"/>
</dbReference>
<dbReference type="Pfam" id="PF00733">
    <property type="entry name" value="Asn_synthase"/>
    <property type="match status" value="1"/>
</dbReference>
<dbReference type="InterPro" id="IPR014729">
    <property type="entry name" value="Rossmann-like_a/b/a_fold"/>
</dbReference>
<evidence type="ECO:0000256" key="9">
    <source>
        <dbReference type="PIRSR" id="PIRSR001589-2"/>
    </source>
</evidence>
<evidence type="ECO:0000256" key="4">
    <source>
        <dbReference type="ARBA" id="ARBA00022741"/>
    </source>
</evidence>
<comment type="catalytic activity">
    <reaction evidence="7">
        <text>L-aspartate + L-glutamine + ATP + H2O = L-asparagine + L-glutamate + AMP + diphosphate + H(+)</text>
        <dbReference type="Rhea" id="RHEA:12228"/>
        <dbReference type="ChEBI" id="CHEBI:15377"/>
        <dbReference type="ChEBI" id="CHEBI:15378"/>
        <dbReference type="ChEBI" id="CHEBI:29985"/>
        <dbReference type="ChEBI" id="CHEBI:29991"/>
        <dbReference type="ChEBI" id="CHEBI:30616"/>
        <dbReference type="ChEBI" id="CHEBI:33019"/>
        <dbReference type="ChEBI" id="CHEBI:58048"/>
        <dbReference type="ChEBI" id="CHEBI:58359"/>
        <dbReference type="ChEBI" id="CHEBI:456215"/>
        <dbReference type="EC" id="6.3.5.4"/>
    </reaction>
</comment>
<feature type="binding site" evidence="9">
    <location>
        <begin position="378"/>
        <end position="379"/>
    </location>
    <ligand>
        <name>ATP</name>
        <dbReference type="ChEBI" id="CHEBI:30616"/>
    </ligand>
</feature>
<evidence type="ECO:0000256" key="10">
    <source>
        <dbReference type="PIRSR" id="PIRSR001589-3"/>
    </source>
</evidence>
<evidence type="ECO:0000259" key="11">
    <source>
        <dbReference type="PROSITE" id="PS51278"/>
    </source>
</evidence>
<dbReference type="Gene3D" id="3.60.20.10">
    <property type="entry name" value="Glutamine Phosphoribosylpyrophosphate, subunit 1, domain 1"/>
    <property type="match status" value="1"/>
</dbReference>
<evidence type="ECO:0000256" key="6">
    <source>
        <dbReference type="ARBA" id="ARBA00022962"/>
    </source>
</evidence>
<dbReference type="InterPro" id="IPR051786">
    <property type="entry name" value="ASN_synthetase/amidase"/>
</dbReference>
<dbReference type="SUPFAM" id="SSF56235">
    <property type="entry name" value="N-terminal nucleophile aminohydrolases (Ntn hydrolases)"/>
    <property type="match status" value="1"/>
</dbReference>
<evidence type="ECO:0000313" key="12">
    <source>
        <dbReference type="EMBL" id="PIP55784.1"/>
    </source>
</evidence>
<comment type="pathway">
    <text evidence="1">Amino-acid biosynthesis; L-asparagine biosynthesis; L-asparagine from L-aspartate (L-Gln route): step 1/1.</text>
</comment>
<dbReference type="EMBL" id="PCST01000018">
    <property type="protein sequence ID" value="PIP55784.1"/>
    <property type="molecule type" value="Genomic_DNA"/>
</dbReference>
<feature type="active site" description="For GATase activity" evidence="8">
    <location>
        <position position="2"/>
    </location>
</feature>
<dbReference type="NCBIfam" id="TIGR01536">
    <property type="entry name" value="asn_synth_AEB"/>
    <property type="match status" value="1"/>
</dbReference>
<organism evidence="12 13">
    <name type="scientific">Candidatus Zambryskibacteria bacterium CG22_combo_CG10-13_8_21_14_all_42_17</name>
    <dbReference type="NCBI Taxonomy" id="1975118"/>
    <lineage>
        <taxon>Bacteria</taxon>
        <taxon>Candidatus Zambryskiibacteriota</taxon>
    </lineage>
</organism>
<comment type="caution">
    <text evidence="12">The sequence shown here is derived from an EMBL/GenBank/DDBJ whole genome shotgun (WGS) entry which is preliminary data.</text>
</comment>
<dbReference type="GO" id="GO:0005829">
    <property type="term" value="C:cytosol"/>
    <property type="evidence" value="ECO:0007669"/>
    <property type="project" value="TreeGrafter"/>
</dbReference>
<dbReference type="GO" id="GO:0004066">
    <property type="term" value="F:asparagine synthase (glutamine-hydrolyzing) activity"/>
    <property type="evidence" value="ECO:0007669"/>
    <property type="project" value="UniProtKB-EC"/>
</dbReference>
<name>A0A2H0BDT4_9BACT</name>
<dbReference type="Pfam" id="PF13537">
    <property type="entry name" value="GATase_7"/>
    <property type="match status" value="1"/>
</dbReference>
<dbReference type="CDD" id="cd01991">
    <property type="entry name" value="Asn_synthase_B_C"/>
    <property type="match status" value="1"/>
</dbReference>
<comment type="similarity">
    <text evidence="2">Belongs to the asparagine synthetase family.</text>
</comment>
<dbReference type="GO" id="GO:0006529">
    <property type="term" value="P:asparagine biosynthetic process"/>
    <property type="evidence" value="ECO:0007669"/>
    <property type="project" value="UniProtKB-KW"/>
</dbReference>
<dbReference type="InterPro" id="IPR017932">
    <property type="entry name" value="GATase_2_dom"/>
</dbReference>
<sequence length="633" mass="72759">MCGIAGIIDPKDNSAIGKMTNAIYHRGPDDDGYFSDEKIALGMRRLSIIDPNKGKQPINSSDGKLMIFFNGEIYNYKELRDELIKAGHNFETESDTEVVLRMFEVYGFKCLPRLRGMFAFAIYDKEKRKLVLARDFFGIKPLYYLVKPKKSSKSRHSQGGKFATNGDFFGVSAFSSEIKSFLELDGFRPEVNDEAVFNYLSFQYNPLEETFFKNIFKLPPAHYMIIDANTGEAEIKKYWQFEFKQDDSLDEETTRQKVLETMKDSVEHHMIADVPVGSFLSGGIDSSIIATLMQKNRGESKVKTFTVGFESLSEGREAKETADPLGTLHREITISAKEYFASLPKVIWHFDEPVADPSALGLYFLAREAAKDVKVVLSGEGADELFGGYNIYLEPFARQKIAWLPAFLLKIIVNLPFEFKGKNYARRASQKLEDWYIGNASIFKENEVAVLWRGNKEERFSLKDMYKEVQNSSDSTKMQYIDINTWLVGDILAKADKMTMAYSLELRVPFLDIQVAELASTLPDRFKWVSRGKQSTTKYLLREAFKNILPESVRKRKKLGFPTPLRDWFSKDKEDIYSVIFDNSYIKSRMNMPEIRKIIDNHISQKADNSRKIYLLLVLAIWYNTFIDGSRMK</sequence>
<dbReference type="PANTHER" id="PTHR43284">
    <property type="entry name" value="ASPARAGINE SYNTHETASE (GLUTAMINE-HYDROLYZING)"/>
    <property type="match status" value="1"/>
</dbReference>
<evidence type="ECO:0000313" key="13">
    <source>
        <dbReference type="Proteomes" id="UP000229794"/>
    </source>
</evidence>
<feature type="binding site" evidence="9">
    <location>
        <position position="307"/>
    </location>
    <ligand>
        <name>ATP</name>
        <dbReference type="ChEBI" id="CHEBI:30616"/>
    </ligand>
</feature>
<feature type="binding site" evidence="9">
    <location>
        <position position="95"/>
    </location>
    <ligand>
        <name>L-glutamine</name>
        <dbReference type="ChEBI" id="CHEBI:58359"/>
    </ligand>
</feature>
<dbReference type="PANTHER" id="PTHR43284:SF1">
    <property type="entry name" value="ASPARAGINE SYNTHETASE"/>
    <property type="match status" value="1"/>
</dbReference>
<dbReference type="GO" id="GO:0005524">
    <property type="term" value="F:ATP binding"/>
    <property type="evidence" value="ECO:0007669"/>
    <property type="project" value="UniProtKB-KW"/>
</dbReference>
<dbReference type="AlphaFoldDB" id="A0A2H0BDT4"/>
<evidence type="ECO:0000256" key="5">
    <source>
        <dbReference type="ARBA" id="ARBA00022840"/>
    </source>
</evidence>
<keyword evidence="8" id="KW-0061">Asparagine biosynthesis</keyword>
<keyword evidence="5 9" id="KW-0067">ATP-binding</keyword>
<evidence type="ECO:0000256" key="1">
    <source>
        <dbReference type="ARBA" id="ARBA00005187"/>
    </source>
</evidence>
<dbReference type="EC" id="6.3.5.4" evidence="3"/>
<evidence type="ECO:0000256" key="8">
    <source>
        <dbReference type="PIRSR" id="PIRSR001589-1"/>
    </source>
</evidence>
<proteinExistence type="inferred from homology"/>
<dbReference type="InterPro" id="IPR033738">
    <property type="entry name" value="AsnB_N"/>
</dbReference>
<evidence type="ECO:0000256" key="2">
    <source>
        <dbReference type="ARBA" id="ARBA00005752"/>
    </source>
</evidence>
<keyword evidence="4 9" id="KW-0547">Nucleotide-binding</keyword>
<dbReference type="InterPro" id="IPR001962">
    <property type="entry name" value="Asn_synthase"/>
</dbReference>
<keyword evidence="6 8" id="KW-0315">Glutamine amidotransferase</keyword>
<feature type="domain" description="Glutamine amidotransferase type-2" evidence="11">
    <location>
        <begin position="2"/>
        <end position="229"/>
    </location>
</feature>
<gene>
    <name evidence="12" type="primary">asnB</name>
    <name evidence="12" type="ORF">COX06_01395</name>
</gene>
<dbReference type="Gene3D" id="3.40.50.620">
    <property type="entry name" value="HUPs"/>
    <property type="match status" value="1"/>
</dbReference>
<dbReference type="CDD" id="cd00712">
    <property type="entry name" value="AsnB"/>
    <property type="match status" value="1"/>
</dbReference>
<dbReference type="Proteomes" id="UP000229794">
    <property type="component" value="Unassembled WGS sequence"/>
</dbReference>
<evidence type="ECO:0000256" key="7">
    <source>
        <dbReference type="ARBA" id="ARBA00048741"/>
    </source>
</evidence>
<feature type="site" description="Important for beta-aspartyl-AMP intermediate formation" evidence="10">
    <location>
        <position position="380"/>
    </location>
</feature>
<keyword evidence="8" id="KW-0028">Amino-acid biosynthesis</keyword>
<protein>
    <recommendedName>
        <fullName evidence="3">asparagine synthase (glutamine-hydrolyzing)</fullName>
        <ecNumber evidence="3">6.3.5.4</ecNumber>
    </recommendedName>
</protein>